<sequence>MGDGPFTQVTQIACVDFIRAAVASLAPGGSPPPSSPAPLDPNDPLLTNPTVALAVKSFRNMRSAALTPVARRLRDIMIKRQQLRQQQQQQMALQQQLSPGGGGGQDWTEVSIACPPPGTNLHGRKPIKGRRPLIPPGQLLRETLGADVLLLLGALLAFLGSAVTLLATYGRFGNPESRPTVLGLGPPLVGIGFVFCMLRLFFCKPQKIKNACCGWLLAARVHPSRGGNRTPVNVATAVAPQVADHGATYDATRFSQTWTIT</sequence>
<name>A0ACB8CSV0_DERSI</name>
<protein>
    <submittedName>
        <fullName evidence="1">Uncharacterized protein</fullName>
    </submittedName>
</protein>
<dbReference type="EMBL" id="CM023474">
    <property type="protein sequence ID" value="KAH7950072.1"/>
    <property type="molecule type" value="Genomic_DNA"/>
</dbReference>
<reference evidence="1" key="1">
    <citation type="submission" date="2020-05" db="EMBL/GenBank/DDBJ databases">
        <title>Large-scale comparative analyses of tick genomes elucidate their genetic diversity and vector capacities.</title>
        <authorList>
            <person name="Jia N."/>
            <person name="Wang J."/>
            <person name="Shi W."/>
            <person name="Du L."/>
            <person name="Sun Y."/>
            <person name="Zhan W."/>
            <person name="Jiang J."/>
            <person name="Wang Q."/>
            <person name="Zhang B."/>
            <person name="Ji P."/>
            <person name="Sakyi L.B."/>
            <person name="Cui X."/>
            <person name="Yuan T."/>
            <person name="Jiang B."/>
            <person name="Yang W."/>
            <person name="Lam T.T.-Y."/>
            <person name="Chang Q."/>
            <person name="Ding S."/>
            <person name="Wang X."/>
            <person name="Zhu J."/>
            <person name="Ruan X."/>
            <person name="Zhao L."/>
            <person name="Wei J."/>
            <person name="Que T."/>
            <person name="Du C."/>
            <person name="Cheng J."/>
            <person name="Dai P."/>
            <person name="Han X."/>
            <person name="Huang E."/>
            <person name="Gao Y."/>
            <person name="Liu J."/>
            <person name="Shao H."/>
            <person name="Ye R."/>
            <person name="Li L."/>
            <person name="Wei W."/>
            <person name="Wang X."/>
            <person name="Wang C."/>
            <person name="Yang T."/>
            <person name="Huo Q."/>
            <person name="Li W."/>
            <person name="Guo W."/>
            <person name="Chen H."/>
            <person name="Zhou L."/>
            <person name="Ni X."/>
            <person name="Tian J."/>
            <person name="Zhou Y."/>
            <person name="Sheng Y."/>
            <person name="Liu T."/>
            <person name="Pan Y."/>
            <person name="Xia L."/>
            <person name="Li J."/>
            <person name="Zhao F."/>
            <person name="Cao W."/>
        </authorList>
    </citation>
    <scope>NUCLEOTIDE SEQUENCE</scope>
    <source>
        <strain evidence="1">Dsil-2018</strain>
    </source>
</reference>
<organism evidence="1 2">
    <name type="scientific">Dermacentor silvarum</name>
    <name type="common">Tick</name>
    <dbReference type="NCBI Taxonomy" id="543639"/>
    <lineage>
        <taxon>Eukaryota</taxon>
        <taxon>Metazoa</taxon>
        <taxon>Ecdysozoa</taxon>
        <taxon>Arthropoda</taxon>
        <taxon>Chelicerata</taxon>
        <taxon>Arachnida</taxon>
        <taxon>Acari</taxon>
        <taxon>Parasitiformes</taxon>
        <taxon>Ixodida</taxon>
        <taxon>Ixodoidea</taxon>
        <taxon>Ixodidae</taxon>
        <taxon>Rhipicephalinae</taxon>
        <taxon>Dermacentor</taxon>
    </lineage>
</organism>
<gene>
    <name evidence="1" type="ORF">HPB49_019334</name>
</gene>
<evidence type="ECO:0000313" key="1">
    <source>
        <dbReference type="EMBL" id="KAH7950072.1"/>
    </source>
</evidence>
<accession>A0ACB8CSV0</accession>
<proteinExistence type="predicted"/>
<comment type="caution">
    <text evidence="1">The sequence shown here is derived from an EMBL/GenBank/DDBJ whole genome shotgun (WGS) entry which is preliminary data.</text>
</comment>
<keyword evidence="2" id="KW-1185">Reference proteome</keyword>
<dbReference type="Proteomes" id="UP000821865">
    <property type="component" value="Chromosome 5"/>
</dbReference>
<evidence type="ECO:0000313" key="2">
    <source>
        <dbReference type="Proteomes" id="UP000821865"/>
    </source>
</evidence>